<feature type="transmembrane region" description="Helical" evidence="1">
    <location>
        <begin position="12"/>
        <end position="32"/>
    </location>
</feature>
<feature type="domain" description="Uncharacterized protein YyaB-like PH" evidence="2">
    <location>
        <begin position="63"/>
        <end position="139"/>
    </location>
</feature>
<keyword evidence="1" id="KW-1133">Transmembrane helix</keyword>
<gene>
    <name evidence="3" type="ORF">BAMA_23960</name>
</gene>
<evidence type="ECO:0000259" key="2">
    <source>
        <dbReference type="Pfam" id="PF06713"/>
    </source>
</evidence>
<protein>
    <recommendedName>
        <fullName evidence="2">Uncharacterized protein YyaB-like PH domain-containing protein</fullName>
    </recommendedName>
</protein>
<comment type="caution">
    <text evidence="3">The sequence shown here is derived from an EMBL/GenBank/DDBJ whole genome shotgun (WGS) entry which is preliminary data.</text>
</comment>
<evidence type="ECO:0000313" key="4">
    <source>
        <dbReference type="Proteomes" id="UP000027822"/>
    </source>
</evidence>
<dbReference type="InterPro" id="IPR009589">
    <property type="entry name" value="PH_YyaB-like"/>
</dbReference>
<reference evidence="3 4" key="1">
    <citation type="submission" date="2014-06" db="EMBL/GenBank/DDBJ databases">
        <title>Draft genome sequence of Bacillus manliponensis JCM 15802 (MCCC 1A00708).</title>
        <authorList>
            <person name="Lai Q."/>
            <person name="Liu Y."/>
            <person name="Shao Z."/>
        </authorList>
    </citation>
    <scope>NUCLEOTIDE SEQUENCE [LARGE SCALE GENOMIC DNA]</scope>
    <source>
        <strain evidence="3 4">JCM 15802</strain>
    </source>
</reference>
<keyword evidence="4" id="KW-1185">Reference proteome</keyword>
<accession>A0A073JXY4</accession>
<keyword evidence="1" id="KW-0812">Transmembrane</keyword>
<dbReference type="GO" id="GO:0030153">
    <property type="term" value="P:bacteriocin immunity"/>
    <property type="evidence" value="ECO:0007669"/>
    <property type="project" value="InterPro"/>
</dbReference>
<feature type="transmembrane region" description="Helical" evidence="1">
    <location>
        <begin position="38"/>
        <end position="60"/>
    </location>
</feature>
<name>A0A073JXY4_9BACI</name>
<dbReference type="STRING" id="574376.BAMA_23960"/>
<proteinExistence type="predicted"/>
<dbReference type="Pfam" id="PF06713">
    <property type="entry name" value="bPH_4"/>
    <property type="match status" value="1"/>
</dbReference>
<dbReference type="AlphaFoldDB" id="A0A073JXY4"/>
<evidence type="ECO:0000313" key="3">
    <source>
        <dbReference type="EMBL" id="KEK19072.1"/>
    </source>
</evidence>
<organism evidence="3 4">
    <name type="scientific">Bacillus manliponensis</name>
    <dbReference type="NCBI Taxonomy" id="574376"/>
    <lineage>
        <taxon>Bacteria</taxon>
        <taxon>Bacillati</taxon>
        <taxon>Bacillota</taxon>
        <taxon>Bacilli</taxon>
        <taxon>Bacillales</taxon>
        <taxon>Bacillaceae</taxon>
        <taxon>Bacillus</taxon>
        <taxon>Bacillus cereus group</taxon>
    </lineage>
</organism>
<dbReference type="RefSeq" id="WP_034639305.1">
    <property type="nucleotide sequence ID" value="NZ_CBCSJC010000008.1"/>
</dbReference>
<keyword evidence="1" id="KW-0472">Membrane</keyword>
<dbReference type="OrthoDB" id="2436858at2"/>
<evidence type="ECO:0000256" key="1">
    <source>
        <dbReference type="SAM" id="Phobius"/>
    </source>
</evidence>
<dbReference type="Proteomes" id="UP000027822">
    <property type="component" value="Unassembled WGS sequence"/>
</dbReference>
<dbReference type="EMBL" id="JOTN01000009">
    <property type="protein sequence ID" value="KEK19072.1"/>
    <property type="molecule type" value="Genomic_DNA"/>
</dbReference>
<sequence>MKWDVKRDRGYWYMIFWVIIVCTVPLSLPLWLDDTLSFTDQIILISIIVAFDLFILWMVVDIRYEFREESFYAKCGPFRSNIPYKNITKVNKTDDMLFGFRLAASLRGIEIHYPKGMLGSVKISPKDEKAFIETLLSKCPHLARNEYISK</sequence>
<dbReference type="eggNOG" id="ENOG5032VFE">
    <property type="taxonomic scope" value="Bacteria"/>
</dbReference>